<evidence type="ECO:0000256" key="5">
    <source>
        <dbReference type="ARBA" id="ARBA00022989"/>
    </source>
</evidence>
<dbReference type="EMBL" id="SLZU01000004">
    <property type="protein sequence ID" value="TCS65251.1"/>
    <property type="molecule type" value="Genomic_DNA"/>
</dbReference>
<evidence type="ECO:0000256" key="4">
    <source>
        <dbReference type="ARBA" id="ARBA00022692"/>
    </source>
</evidence>
<feature type="transmembrane region" description="Helical" evidence="7">
    <location>
        <begin position="428"/>
        <end position="448"/>
    </location>
</feature>
<feature type="domain" description="ABC transmembrane type-1" evidence="8">
    <location>
        <begin position="66"/>
        <end position="277"/>
    </location>
</feature>
<keyword evidence="2 7" id="KW-0813">Transport</keyword>
<dbReference type="AlphaFoldDB" id="A0A4V2UPB3"/>
<comment type="caution">
    <text evidence="9">The sequence shown here is derived from an EMBL/GenBank/DDBJ whole genome shotgun (WGS) entry which is preliminary data.</text>
</comment>
<feature type="transmembrane region" description="Helical" evidence="7">
    <location>
        <begin position="103"/>
        <end position="124"/>
    </location>
</feature>
<evidence type="ECO:0000256" key="3">
    <source>
        <dbReference type="ARBA" id="ARBA00022475"/>
    </source>
</evidence>
<protein>
    <submittedName>
        <fullName evidence="9">Putative thiamine transport system permease protein</fullName>
    </submittedName>
</protein>
<feature type="transmembrane region" description="Helical" evidence="7">
    <location>
        <begin position="533"/>
        <end position="556"/>
    </location>
</feature>
<reference evidence="9 10" key="1">
    <citation type="submission" date="2019-03" db="EMBL/GenBank/DDBJ databases">
        <title>Genomic Encyclopedia of Type Strains, Phase IV (KMG-IV): sequencing the most valuable type-strain genomes for metagenomic binning, comparative biology and taxonomic classification.</title>
        <authorList>
            <person name="Goeker M."/>
        </authorList>
    </citation>
    <scope>NUCLEOTIDE SEQUENCE [LARGE SCALE GENOMIC DNA]</scope>
    <source>
        <strain evidence="9 10">DSM 104836</strain>
    </source>
</reference>
<keyword evidence="3" id="KW-1003">Cell membrane</keyword>
<evidence type="ECO:0000259" key="8">
    <source>
        <dbReference type="PROSITE" id="PS50928"/>
    </source>
</evidence>
<dbReference type="RefSeq" id="WP_207905989.1">
    <property type="nucleotide sequence ID" value="NZ_SLZU01000004.1"/>
</dbReference>
<feature type="transmembrane region" description="Helical" evidence="7">
    <location>
        <begin position="481"/>
        <end position="502"/>
    </location>
</feature>
<feature type="domain" description="ABC transmembrane type-1" evidence="8">
    <location>
        <begin position="361"/>
        <end position="552"/>
    </location>
</feature>
<evidence type="ECO:0000256" key="7">
    <source>
        <dbReference type="RuleBase" id="RU363032"/>
    </source>
</evidence>
<dbReference type="SUPFAM" id="SSF161098">
    <property type="entry name" value="MetI-like"/>
    <property type="match status" value="2"/>
</dbReference>
<dbReference type="Pfam" id="PF00528">
    <property type="entry name" value="BPD_transp_1"/>
    <property type="match status" value="1"/>
</dbReference>
<organism evidence="9 10">
    <name type="scientific">Primorskyibacter sedentarius</name>
    <dbReference type="NCBI Taxonomy" id="745311"/>
    <lineage>
        <taxon>Bacteria</taxon>
        <taxon>Pseudomonadati</taxon>
        <taxon>Pseudomonadota</taxon>
        <taxon>Alphaproteobacteria</taxon>
        <taxon>Rhodobacterales</taxon>
        <taxon>Roseobacteraceae</taxon>
        <taxon>Primorskyibacter</taxon>
    </lineage>
</organism>
<accession>A0A4V2UPB3</accession>
<dbReference type="Gene3D" id="1.10.3720.10">
    <property type="entry name" value="MetI-like"/>
    <property type="match status" value="2"/>
</dbReference>
<dbReference type="PANTHER" id="PTHR30183:SF6">
    <property type="entry name" value="INNER MEMBRANE ABC TRANSPORTER PERMEASE PROTEIN YNJC"/>
    <property type="match status" value="1"/>
</dbReference>
<feature type="transmembrane region" description="Helical" evidence="7">
    <location>
        <begin position="152"/>
        <end position="176"/>
    </location>
</feature>
<evidence type="ECO:0000256" key="2">
    <source>
        <dbReference type="ARBA" id="ARBA00022448"/>
    </source>
</evidence>
<proteinExistence type="inferred from homology"/>
<comment type="similarity">
    <text evidence="7">Belongs to the binding-protein-dependent transport system permease family.</text>
</comment>
<feature type="transmembrane region" description="Helical" evidence="7">
    <location>
        <begin position="395"/>
        <end position="416"/>
    </location>
</feature>
<dbReference type="GO" id="GO:0055085">
    <property type="term" value="P:transmembrane transport"/>
    <property type="evidence" value="ECO:0007669"/>
    <property type="project" value="InterPro"/>
</dbReference>
<dbReference type="GO" id="GO:0005886">
    <property type="term" value="C:plasma membrane"/>
    <property type="evidence" value="ECO:0007669"/>
    <property type="project" value="UniProtKB-SubCell"/>
</dbReference>
<feature type="transmembrane region" description="Helical" evidence="7">
    <location>
        <begin position="210"/>
        <end position="233"/>
    </location>
</feature>
<dbReference type="InterPro" id="IPR035906">
    <property type="entry name" value="MetI-like_sf"/>
</dbReference>
<feature type="transmembrane region" description="Helical" evidence="7">
    <location>
        <begin position="360"/>
        <end position="383"/>
    </location>
</feature>
<evidence type="ECO:0000313" key="10">
    <source>
        <dbReference type="Proteomes" id="UP000295696"/>
    </source>
</evidence>
<evidence type="ECO:0000313" key="9">
    <source>
        <dbReference type="EMBL" id="TCS65251.1"/>
    </source>
</evidence>
<feature type="transmembrane region" description="Helical" evidence="7">
    <location>
        <begin position="253"/>
        <end position="277"/>
    </location>
</feature>
<dbReference type="Proteomes" id="UP000295696">
    <property type="component" value="Unassembled WGS sequence"/>
</dbReference>
<name>A0A4V2UPB3_9RHOB</name>
<feature type="transmembrane region" description="Helical" evidence="7">
    <location>
        <begin position="307"/>
        <end position="332"/>
    </location>
</feature>
<dbReference type="PANTHER" id="PTHR30183">
    <property type="entry name" value="MOLYBDENUM TRANSPORT SYSTEM PERMEASE PROTEIN MODB"/>
    <property type="match status" value="1"/>
</dbReference>
<gene>
    <name evidence="9" type="ORF">EDD52_10437</name>
</gene>
<keyword evidence="10" id="KW-1185">Reference proteome</keyword>
<comment type="subcellular location">
    <subcellularLocation>
        <location evidence="1 7">Cell membrane</location>
        <topology evidence="1 7">Multi-pass membrane protein</topology>
    </subcellularLocation>
</comment>
<evidence type="ECO:0000256" key="6">
    <source>
        <dbReference type="ARBA" id="ARBA00023136"/>
    </source>
</evidence>
<keyword evidence="5 7" id="KW-1133">Transmembrane helix</keyword>
<evidence type="ECO:0000256" key="1">
    <source>
        <dbReference type="ARBA" id="ARBA00004651"/>
    </source>
</evidence>
<dbReference type="InterPro" id="IPR000515">
    <property type="entry name" value="MetI-like"/>
</dbReference>
<dbReference type="PROSITE" id="PS50928">
    <property type="entry name" value="ABC_TM1"/>
    <property type="match status" value="2"/>
</dbReference>
<sequence length="568" mass="60485">MTPRDGKALRAVVLAALILGLIAPIAIGLAQTTRAAFGVMPVLGAITPGLDPWRDLFAIPGLWTSVRMTLWTGLASTLLSLMLAIGFCAVANDRMSHSAAARWLTPFLAAPHAAMAIGLAFVLAPSGWIARLLSPLIGWDRPPDLAIVNDPWGIALILGLMIKEVPFLLLVMLSALTQVPLRQHMAAGRMLGYGRGLVWMKIIAPQVWPLIRLPVMVVLAYAMSTVDMGLILGPSNPPVLAVLLTRLFFDPDVAQILPASSGAILQGLLVALAFLVLRLGEVVCRRVGLWWLRSGGRGSTAEPLLRVATVGVLGLFALGTLAMLSLLVWSLAWRWPWPAPLPQSWSLKPWTSPGAGWGNALGNTLLLAGASTAVSLAMAIAWLEGEDRAQRGRAGWAEALIYLPLLVPQIAFLYGLNVLFLRIGISGGHMAVIWAQALFVFPYVMITLSDPWRALDPRLTRAAASLGAGPWRRLFAVKLPVLLMPILTAAAIGIAVSVAQYLPTLFMGAGRVATLTTEAVTLSSGSDRRVTGVYASLQAGLPLAAYAIAFLIPALLHRNRDALKGASA</sequence>
<keyword evidence="6 7" id="KW-0472">Membrane</keyword>
<keyword evidence="4 7" id="KW-0812">Transmembrane</keyword>
<feature type="transmembrane region" description="Helical" evidence="7">
    <location>
        <begin position="70"/>
        <end position="91"/>
    </location>
</feature>
<dbReference type="CDD" id="cd06261">
    <property type="entry name" value="TM_PBP2"/>
    <property type="match status" value="1"/>
</dbReference>